<feature type="domain" description="AB hydrolase-1" evidence="2">
    <location>
        <begin position="38"/>
        <end position="276"/>
    </location>
</feature>
<dbReference type="PRINTS" id="PR00111">
    <property type="entry name" value="ABHYDROLASE"/>
</dbReference>
<reference evidence="3" key="2">
    <citation type="submission" date="2020-09" db="EMBL/GenBank/DDBJ databases">
        <authorList>
            <person name="Sun Q."/>
            <person name="Ohkuma M."/>
        </authorList>
    </citation>
    <scope>NUCLEOTIDE SEQUENCE</scope>
    <source>
        <strain evidence="3">JCM 4369</strain>
    </source>
</reference>
<dbReference type="PANTHER" id="PTHR43329">
    <property type="entry name" value="EPOXIDE HYDROLASE"/>
    <property type="match status" value="1"/>
</dbReference>
<reference evidence="3" key="1">
    <citation type="journal article" date="2014" name="Int. J. Syst. Evol. Microbiol.">
        <title>Complete genome sequence of Corynebacterium casei LMG S-19264T (=DSM 44701T), isolated from a smear-ripened cheese.</title>
        <authorList>
            <consortium name="US DOE Joint Genome Institute (JGI-PGF)"/>
            <person name="Walter F."/>
            <person name="Albersmeier A."/>
            <person name="Kalinowski J."/>
            <person name="Ruckert C."/>
        </authorList>
    </citation>
    <scope>NUCLEOTIDE SEQUENCE</scope>
    <source>
        <strain evidence="3">JCM 4369</strain>
    </source>
</reference>
<dbReference type="Proteomes" id="UP000618795">
    <property type="component" value="Unassembled WGS sequence"/>
</dbReference>
<organism evidence="3 4">
    <name type="scientific">Streptomyces filipinensis</name>
    <dbReference type="NCBI Taxonomy" id="66887"/>
    <lineage>
        <taxon>Bacteria</taxon>
        <taxon>Bacillati</taxon>
        <taxon>Actinomycetota</taxon>
        <taxon>Actinomycetes</taxon>
        <taxon>Kitasatosporales</taxon>
        <taxon>Streptomycetaceae</taxon>
        <taxon>Streptomyces</taxon>
    </lineage>
</organism>
<dbReference type="InterPro" id="IPR000073">
    <property type="entry name" value="AB_hydrolase_1"/>
</dbReference>
<dbReference type="InterPro" id="IPR000639">
    <property type="entry name" value="Epox_hydrolase-like"/>
</dbReference>
<evidence type="ECO:0000259" key="2">
    <source>
        <dbReference type="Pfam" id="PF00561"/>
    </source>
</evidence>
<gene>
    <name evidence="3" type="primary">ephF</name>
    <name evidence="3" type="ORF">GCM10010260_44400</name>
</gene>
<dbReference type="EMBL" id="BMTD01000009">
    <property type="protein sequence ID" value="GGV02648.1"/>
    <property type="molecule type" value="Genomic_DNA"/>
</dbReference>
<protein>
    <submittedName>
        <fullName evidence="3">Epoxide hydrolase EphF</fullName>
    </submittedName>
</protein>
<evidence type="ECO:0000256" key="1">
    <source>
        <dbReference type="ARBA" id="ARBA00022801"/>
    </source>
</evidence>
<sequence length="302" mass="33903">MAPHSERPLPNDGRAEHRWPTVRGIRLHLAEYAGTGTPLLMLHGFPQHWYAWHKVAGQLSEGYRLLCPDLRGFGWSQSTRRGYDMDGLADDALALLDALGLERVGLVGHDWGAHLGFRLCLRAPERFTGYLALNMSHPWPRHRAVLPNLWRLWFTAFVEYPVLGRAVLRHWPGFTRFLLRHQVADPAAVWTDAEITEYAGATSHSAAAVQSLFWQYVLHDIPALVRGTARRQRLTVPTLLLGGARDNVVVPSMLAGAEPYADALRVRLVPGAGHYLPQERPEQVAEAIRDLFTPFGRGTQEV</sequence>
<accession>A0A918IEH1</accession>
<proteinExistence type="predicted"/>
<dbReference type="SUPFAM" id="SSF53474">
    <property type="entry name" value="alpha/beta-Hydrolases"/>
    <property type="match status" value="1"/>
</dbReference>
<dbReference type="RefSeq" id="WP_191875237.1">
    <property type="nucleotide sequence ID" value="NZ_BMTD01000009.1"/>
</dbReference>
<keyword evidence="1 3" id="KW-0378">Hydrolase</keyword>
<dbReference type="PRINTS" id="PR00412">
    <property type="entry name" value="EPOXHYDRLASE"/>
</dbReference>
<dbReference type="InterPro" id="IPR029058">
    <property type="entry name" value="AB_hydrolase_fold"/>
</dbReference>
<comment type="caution">
    <text evidence="3">The sequence shown here is derived from an EMBL/GenBank/DDBJ whole genome shotgun (WGS) entry which is preliminary data.</text>
</comment>
<dbReference type="Pfam" id="PF00561">
    <property type="entry name" value="Abhydrolase_1"/>
    <property type="match status" value="1"/>
</dbReference>
<evidence type="ECO:0000313" key="4">
    <source>
        <dbReference type="Proteomes" id="UP000618795"/>
    </source>
</evidence>
<dbReference type="AlphaFoldDB" id="A0A918IEH1"/>
<dbReference type="Gene3D" id="3.40.50.1820">
    <property type="entry name" value="alpha/beta hydrolase"/>
    <property type="match status" value="1"/>
</dbReference>
<name>A0A918IEH1_9ACTN</name>
<evidence type="ECO:0000313" key="3">
    <source>
        <dbReference type="EMBL" id="GGV02648.1"/>
    </source>
</evidence>
<dbReference type="GO" id="GO:0016787">
    <property type="term" value="F:hydrolase activity"/>
    <property type="evidence" value="ECO:0007669"/>
    <property type="project" value="UniProtKB-KW"/>
</dbReference>
<keyword evidence="4" id="KW-1185">Reference proteome</keyword>